<evidence type="ECO:0000313" key="7">
    <source>
        <dbReference type="Proteomes" id="UP000621540"/>
    </source>
</evidence>
<dbReference type="InterPro" id="IPR000551">
    <property type="entry name" value="MerR-type_HTH_dom"/>
</dbReference>
<reference evidence="6 7" key="1">
    <citation type="submission" date="2020-08" db="EMBL/GenBank/DDBJ databases">
        <title>Genome public.</title>
        <authorList>
            <person name="Liu C."/>
            <person name="Sun Q."/>
        </authorList>
    </citation>
    <scope>NUCLEOTIDE SEQUENCE [LARGE SCALE GENOMIC DNA]</scope>
    <source>
        <strain evidence="6 7">BX0805</strain>
    </source>
</reference>
<keyword evidence="4" id="KW-0804">Transcription</keyword>
<dbReference type="InterPro" id="IPR009061">
    <property type="entry name" value="DNA-bd_dom_put_sf"/>
</dbReference>
<keyword evidence="1" id="KW-0805">Transcription regulation</keyword>
<gene>
    <name evidence="6" type="ORF">H8Z76_09805</name>
</gene>
<dbReference type="Gene3D" id="1.10.1660.10">
    <property type="match status" value="1"/>
</dbReference>
<sequence>MRTVNEVSKLTGVSIRALQYYDKMGLLAPSGYTASGYRLYDDTALETLQQILLLKELEFPLKEIAKILSSPGFDREKALDQQIELLLLKKEHLEQLISFAREVKEKGEIKMDFTAFDTKKIEEYKERAKAQWGDTPAYQEYEKKNGHRSAKEENVVMHGLLELFVEFGGMKEMAADENKPQAQVKKLQDYISEHFYHCTNEILAGLGQMYAADGEFKKNIDHAGGDGTADFAAEAIRIYCERA</sequence>
<proteinExistence type="predicted"/>
<dbReference type="SMART" id="SM00422">
    <property type="entry name" value="HTH_MERR"/>
    <property type="match status" value="1"/>
</dbReference>
<evidence type="ECO:0000256" key="1">
    <source>
        <dbReference type="ARBA" id="ARBA00023015"/>
    </source>
</evidence>
<comment type="caution">
    <text evidence="6">The sequence shown here is derived from an EMBL/GenBank/DDBJ whole genome shotgun (WGS) entry which is preliminary data.</text>
</comment>
<dbReference type="Pfam" id="PF13411">
    <property type="entry name" value="MerR_1"/>
    <property type="match status" value="1"/>
</dbReference>
<evidence type="ECO:0000259" key="5">
    <source>
        <dbReference type="PROSITE" id="PS50937"/>
    </source>
</evidence>
<keyword evidence="2" id="KW-0238">DNA-binding</keyword>
<dbReference type="SUPFAM" id="SSF89082">
    <property type="entry name" value="Antibiotic binding domain of TipA-like multidrug resistance regulators"/>
    <property type="match status" value="1"/>
</dbReference>
<dbReference type="InterPro" id="IPR047057">
    <property type="entry name" value="MerR_fam"/>
</dbReference>
<name>A0ABR7IBN9_9FIRM</name>
<dbReference type="RefSeq" id="WP_186982379.1">
    <property type="nucleotide sequence ID" value="NZ_JACOQH010000006.1"/>
</dbReference>
<dbReference type="PRINTS" id="PR00040">
    <property type="entry name" value="HTHMERR"/>
</dbReference>
<evidence type="ECO:0000256" key="2">
    <source>
        <dbReference type="ARBA" id="ARBA00023125"/>
    </source>
</evidence>
<dbReference type="PANTHER" id="PTHR30204">
    <property type="entry name" value="REDOX-CYCLING DRUG-SENSING TRANSCRIPTIONAL ACTIVATOR SOXR"/>
    <property type="match status" value="1"/>
</dbReference>
<protein>
    <submittedName>
        <fullName evidence="6">MerR family transcriptional regulator</fullName>
    </submittedName>
</protein>
<evidence type="ECO:0000256" key="4">
    <source>
        <dbReference type="ARBA" id="ARBA00023163"/>
    </source>
</evidence>
<dbReference type="EMBL" id="JACOQH010000006">
    <property type="protein sequence ID" value="MBC5754300.1"/>
    <property type="molecule type" value="Genomic_DNA"/>
</dbReference>
<evidence type="ECO:0000313" key="6">
    <source>
        <dbReference type="EMBL" id="MBC5754300.1"/>
    </source>
</evidence>
<dbReference type="SUPFAM" id="SSF46955">
    <property type="entry name" value="Putative DNA-binding domain"/>
    <property type="match status" value="1"/>
</dbReference>
<feature type="domain" description="HTH merR-type" evidence="5">
    <location>
        <begin position="1"/>
        <end position="70"/>
    </location>
</feature>
<organism evidence="6 7">
    <name type="scientific">Roseburia yibonii</name>
    <dbReference type="NCBI Taxonomy" id="2763063"/>
    <lineage>
        <taxon>Bacteria</taxon>
        <taxon>Bacillati</taxon>
        <taxon>Bacillota</taxon>
        <taxon>Clostridia</taxon>
        <taxon>Lachnospirales</taxon>
        <taxon>Lachnospiraceae</taxon>
        <taxon>Roseburia</taxon>
    </lineage>
</organism>
<accession>A0ABR7IBN9</accession>
<dbReference type="Proteomes" id="UP000621540">
    <property type="component" value="Unassembled WGS sequence"/>
</dbReference>
<dbReference type="Pfam" id="PF07739">
    <property type="entry name" value="TipAS"/>
    <property type="match status" value="1"/>
</dbReference>
<dbReference type="PANTHER" id="PTHR30204:SF90">
    <property type="entry name" value="HTH-TYPE TRANSCRIPTIONAL ACTIVATOR MTA"/>
    <property type="match status" value="1"/>
</dbReference>
<dbReference type="Gene3D" id="1.10.490.50">
    <property type="entry name" value="Antibiotic binding domain of TipA-like multidrug resistance regulators"/>
    <property type="match status" value="1"/>
</dbReference>
<dbReference type="CDD" id="cd01106">
    <property type="entry name" value="HTH_TipAL-Mta"/>
    <property type="match status" value="1"/>
</dbReference>
<dbReference type="InterPro" id="IPR036244">
    <property type="entry name" value="TipA-like_antibiotic-bd"/>
</dbReference>
<keyword evidence="3" id="KW-0010">Activator</keyword>
<keyword evidence="7" id="KW-1185">Reference proteome</keyword>
<dbReference type="PROSITE" id="PS50937">
    <property type="entry name" value="HTH_MERR_2"/>
    <property type="match status" value="1"/>
</dbReference>
<evidence type="ECO:0000256" key="3">
    <source>
        <dbReference type="ARBA" id="ARBA00023159"/>
    </source>
</evidence>
<dbReference type="InterPro" id="IPR012925">
    <property type="entry name" value="TipAS_dom"/>
</dbReference>